<feature type="chain" id="PRO_5046419976" evidence="2">
    <location>
        <begin position="16"/>
        <end position="1194"/>
    </location>
</feature>
<accession>A0ABR1G6K8</accession>
<dbReference type="PANTHER" id="PTHR12203:SF35">
    <property type="entry name" value="PROTEIN O-GLUCOSYLTRANSFERASE 1"/>
    <property type="match status" value="1"/>
</dbReference>
<sequence length="1194" mass="126188">MRWIVVAVALCVASAEDEPLECPCGLDDKPWPSTPPKDQALVFLHVPKAGTSWTVTMAQVPAACHGVSSAGLGAAMRRCVREGNNFQEECAFEVLHGRSPRCMNALKRSVRAHQPLSAARAPPDRYVAMFREPANQARGSRNLPGAGSSTYADILYARLPNLTRATFSEQPEVLGCATRMLTGFPCVGPTTVLAEDVRAAVAAVSKLGFVGLTERWTESVCLFHRTFGLPRPKRAQALNSRAGNIYGEEERGAARDPADEAVYVEAARVFAARLRERGAAASCVADAEALAVAPPRPGKKTVRYDEPGDEAPELPPLDWASAPRAWRFLERDAAAFSRFDRAAVARAFHEPADPTRRGARATTAGGRLFVEYARDRDLMGVAHWYRVPTFAAALLEVLRRAPDLPAVDFVLLPMDVPGITRAGDPPLFAEARSRREPPDARQWLLPSFDTFRLEGGDVGDVAPAEKREASGAYWRGTVRLFHGYARDTFVVARKALMSLGQDAVGGDALAEPVDRRLQFSGGAGTWRRWTVSTACDGGDGRLDLVEPRGVELSVGSASEPQRTSLVADVKELRATLLADAAGGNAPTNAKLRNYGFGDHGAACAKEALLYLDGISTSNGLKYYLACGVPVLMDEAATFEDLITAAWASTTPGGELRPGVDYASVGRRGDTFRGDADAVAALERRFCDDVAGAVDGLRADPAAAAAMGQRGRAVALEVGSARAALEYLELALRAYARLQNFGAPPGGARPRLRDGRGFRAPRWRRCSTTTLDVPPQRDAELQIVLLGDGDPEALFAPAAGPSNASPRPGACAGRSATPPVVIAGQSVGSRARRPLSVSPRAAGLRLNGLDDDGTNSAARTVVAKTAGRDKGANKARRSDARAPTGRSPSRASACSTSSATSAASSRRAPRARAARVAPLTASPPPAPAGGRCDRVYGGVVAWRKTFEAFWAEQQTALAAAGAALGPATAWPRRGPRRWRRQADAGVVGPRRHPRRPAPGSPPLATRRSPQMRRTPATFWSTASSRASGRAAFLRTQLRGVAARAVPRAGDVRRRLPPRDGAWSPQDDAAAEAFFSDVAFETAASCVSSSSRSRAAPRRARLAAVAAVKARCADGNRDLAAPVAAALDALGYAATVAVAPRARGAWARGDGARAPHADVPAASYCAGDDAAPAVPPASKGGGGRRRRGRRGKKGPG</sequence>
<feature type="compositionally biased region" description="Low complexity" evidence="1">
    <location>
        <begin position="885"/>
        <end position="905"/>
    </location>
</feature>
<evidence type="ECO:0000313" key="4">
    <source>
        <dbReference type="Proteomes" id="UP001363151"/>
    </source>
</evidence>
<protein>
    <submittedName>
        <fullName evidence="3">Stress-induced-phosphoprotein</fullName>
    </submittedName>
</protein>
<feature type="region of interest" description="Disordered" evidence="1">
    <location>
        <begin position="793"/>
        <end position="931"/>
    </location>
</feature>
<proteinExistence type="predicted"/>
<dbReference type="EMBL" id="JBBJCI010000087">
    <property type="protein sequence ID" value="KAK7248724.1"/>
    <property type="molecule type" value="Genomic_DNA"/>
</dbReference>
<reference evidence="3 4" key="1">
    <citation type="submission" date="2024-03" db="EMBL/GenBank/DDBJ databases">
        <title>Aureococcus anophagefferens CCMP1851 and Kratosvirus quantuckense: Draft genome of a second virus-susceptible host strain in the model system.</title>
        <authorList>
            <person name="Chase E."/>
            <person name="Truchon A.R."/>
            <person name="Schepens W."/>
            <person name="Wilhelm S.W."/>
        </authorList>
    </citation>
    <scope>NUCLEOTIDE SEQUENCE [LARGE SCALE GENOMIC DNA]</scope>
    <source>
        <strain evidence="3 4">CCMP1851</strain>
    </source>
</reference>
<name>A0ABR1G6K8_AURAN</name>
<dbReference type="Proteomes" id="UP001363151">
    <property type="component" value="Unassembled WGS sequence"/>
</dbReference>
<dbReference type="InterPro" id="IPR051091">
    <property type="entry name" value="O-Glucosyltr/Glycosyltrsf_90"/>
</dbReference>
<keyword evidence="4" id="KW-1185">Reference proteome</keyword>
<feature type="signal peptide" evidence="2">
    <location>
        <begin position="1"/>
        <end position="15"/>
    </location>
</feature>
<evidence type="ECO:0000256" key="2">
    <source>
        <dbReference type="SAM" id="SignalP"/>
    </source>
</evidence>
<organism evidence="3 4">
    <name type="scientific">Aureococcus anophagefferens</name>
    <name type="common">Harmful bloom alga</name>
    <dbReference type="NCBI Taxonomy" id="44056"/>
    <lineage>
        <taxon>Eukaryota</taxon>
        <taxon>Sar</taxon>
        <taxon>Stramenopiles</taxon>
        <taxon>Ochrophyta</taxon>
        <taxon>Pelagophyceae</taxon>
        <taxon>Pelagomonadales</taxon>
        <taxon>Pelagomonadaceae</taxon>
        <taxon>Aureococcus</taxon>
    </lineage>
</organism>
<evidence type="ECO:0000256" key="1">
    <source>
        <dbReference type="SAM" id="MobiDB-lite"/>
    </source>
</evidence>
<evidence type="ECO:0000313" key="3">
    <source>
        <dbReference type="EMBL" id="KAK7248724.1"/>
    </source>
</evidence>
<dbReference type="PANTHER" id="PTHR12203">
    <property type="entry name" value="KDEL LYS-ASP-GLU-LEU CONTAINING - RELATED"/>
    <property type="match status" value="1"/>
</dbReference>
<keyword evidence="2" id="KW-0732">Signal</keyword>
<feature type="region of interest" description="Disordered" evidence="1">
    <location>
        <begin position="967"/>
        <end position="1019"/>
    </location>
</feature>
<feature type="compositionally biased region" description="Basic and acidic residues" evidence="1">
    <location>
        <begin position="865"/>
        <end position="879"/>
    </location>
</feature>
<gene>
    <name evidence="3" type="ORF">SO694_000402113</name>
</gene>
<feature type="compositionally biased region" description="Basic residues" evidence="1">
    <location>
        <begin position="1180"/>
        <end position="1194"/>
    </location>
</feature>
<comment type="caution">
    <text evidence="3">The sequence shown here is derived from an EMBL/GenBank/DDBJ whole genome shotgun (WGS) entry which is preliminary data.</text>
</comment>
<feature type="region of interest" description="Disordered" evidence="1">
    <location>
        <begin position="1163"/>
        <end position="1194"/>
    </location>
</feature>